<keyword evidence="11 15" id="KW-1133">Transmembrane helix</keyword>
<dbReference type="InterPro" id="IPR004358">
    <property type="entry name" value="Sig_transdc_His_kin-like_C"/>
</dbReference>
<dbReference type="CDD" id="cd00075">
    <property type="entry name" value="HATPase"/>
    <property type="match status" value="1"/>
</dbReference>
<keyword evidence="8" id="KW-0547">Nucleotide-binding</keyword>
<keyword evidence="7 15" id="KW-0812">Transmembrane</keyword>
<dbReference type="PANTHER" id="PTHR45528">
    <property type="entry name" value="SENSOR HISTIDINE KINASE CPXA"/>
    <property type="match status" value="1"/>
</dbReference>
<dbReference type="SMART" id="SM00304">
    <property type="entry name" value="HAMP"/>
    <property type="match status" value="1"/>
</dbReference>
<evidence type="ECO:0000313" key="18">
    <source>
        <dbReference type="EMBL" id="RGW88463.1"/>
    </source>
</evidence>
<evidence type="ECO:0000313" key="19">
    <source>
        <dbReference type="Proteomes" id="UP000283683"/>
    </source>
</evidence>
<comment type="subcellular location">
    <subcellularLocation>
        <location evidence="2">Cell membrane</location>
        <topology evidence="2">Multi-pass membrane protein</topology>
    </subcellularLocation>
</comment>
<dbReference type="Pfam" id="PF00672">
    <property type="entry name" value="HAMP"/>
    <property type="match status" value="1"/>
</dbReference>
<dbReference type="Proteomes" id="UP000283683">
    <property type="component" value="Unassembled WGS sequence"/>
</dbReference>
<evidence type="ECO:0000256" key="4">
    <source>
        <dbReference type="ARBA" id="ARBA00022475"/>
    </source>
</evidence>
<keyword evidence="5" id="KW-0597">Phosphoprotein</keyword>
<reference evidence="18 19" key="1">
    <citation type="submission" date="2018-08" db="EMBL/GenBank/DDBJ databases">
        <title>A genome reference for cultivated species of the human gut microbiota.</title>
        <authorList>
            <person name="Zou Y."/>
            <person name="Xue W."/>
            <person name="Luo G."/>
        </authorList>
    </citation>
    <scope>NUCLEOTIDE SEQUENCE [LARGE SCALE GENOMIC DNA]</scope>
    <source>
        <strain evidence="18 19">AF06-19</strain>
    </source>
</reference>
<dbReference type="Gene3D" id="3.30.565.10">
    <property type="entry name" value="Histidine kinase-like ATPase, C-terminal domain"/>
    <property type="match status" value="1"/>
</dbReference>
<evidence type="ECO:0000256" key="10">
    <source>
        <dbReference type="ARBA" id="ARBA00022840"/>
    </source>
</evidence>
<dbReference type="SUPFAM" id="SSF158472">
    <property type="entry name" value="HAMP domain-like"/>
    <property type="match status" value="1"/>
</dbReference>
<feature type="transmembrane region" description="Helical" evidence="15">
    <location>
        <begin position="7"/>
        <end position="27"/>
    </location>
</feature>
<keyword evidence="12" id="KW-0902">Two-component regulatory system</keyword>
<dbReference type="Gene3D" id="6.10.340.10">
    <property type="match status" value="1"/>
</dbReference>
<evidence type="ECO:0000256" key="3">
    <source>
        <dbReference type="ARBA" id="ARBA00012438"/>
    </source>
</evidence>
<comment type="caution">
    <text evidence="18">The sequence shown here is derived from an EMBL/GenBank/DDBJ whole genome shotgun (WGS) entry which is preliminary data.</text>
</comment>
<dbReference type="Gene3D" id="1.10.287.130">
    <property type="match status" value="1"/>
</dbReference>
<dbReference type="PRINTS" id="PR00344">
    <property type="entry name" value="BCTRLSENSOR"/>
</dbReference>
<keyword evidence="10" id="KW-0067">ATP-binding</keyword>
<keyword evidence="13 15" id="KW-0472">Membrane</keyword>
<dbReference type="EMBL" id="QSAZ01000003">
    <property type="protein sequence ID" value="RGW88463.1"/>
    <property type="molecule type" value="Genomic_DNA"/>
</dbReference>
<feature type="compositionally biased region" description="Low complexity" evidence="14">
    <location>
        <begin position="72"/>
        <end position="95"/>
    </location>
</feature>
<dbReference type="SMART" id="SM00388">
    <property type="entry name" value="HisKA"/>
    <property type="match status" value="1"/>
</dbReference>
<dbReference type="PROSITE" id="PS50885">
    <property type="entry name" value="HAMP"/>
    <property type="match status" value="1"/>
</dbReference>
<feature type="domain" description="Histidine kinase" evidence="16">
    <location>
        <begin position="292"/>
        <end position="528"/>
    </location>
</feature>
<evidence type="ECO:0000256" key="14">
    <source>
        <dbReference type="SAM" id="MobiDB-lite"/>
    </source>
</evidence>
<dbReference type="AlphaFoldDB" id="A0A413DP61"/>
<name>A0A413DP61_9FIRM</name>
<dbReference type="CDD" id="cd06225">
    <property type="entry name" value="HAMP"/>
    <property type="match status" value="1"/>
</dbReference>
<feature type="domain" description="HAMP" evidence="17">
    <location>
        <begin position="225"/>
        <end position="277"/>
    </location>
</feature>
<dbReference type="PANTHER" id="PTHR45528:SF1">
    <property type="entry name" value="SENSOR HISTIDINE KINASE CPXA"/>
    <property type="match status" value="1"/>
</dbReference>
<evidence type="ECO:0000256" key="8">
    <source>
        <dbReference type="ARBA" id="ARBA00022741"/>
    </source>
</evidence>
<dbReference type="InterPro" id="IPR005467">
    <property type="entry name" value="His_kinase_dom"/>
</dbReference>
<dbReference type="InterPro" id="IPR003594">
    <property type="entry name" value="HATPase_dom"/>
</dbReference>
<dbReference type="InterPro" id="IPR003661">
    <property type="entry name" value="HisK_dim/P_dom"/>
</dbReference>
<evidence type="ECO:0000256" key="11">
    <source>
        <dbReference type="ARBA" id="ARBA00022989"/>
    </source>
</evidence>
<dbReference type="SUPFAM" id="SSF47384">
    <property type="entry name" value="Homodimeric domain of signal transducing histidine kinase"/>
    <property type="match status" value="1"/>
</dbReference>
<evidence type="ECO:0000256" key="5">
    <source>
        <dbReference type="ARBA" id="ARBA00022553"/>
    </source>
</evidence>
<dbReference type="SMART" id="SM00387">
    <property type="entry name" value="HATPase_c"/>
    <property type="match status" value="1"/>
</dbReference>
<keyword evidence="9 18" id="KW-0418">Kinase</keyword>
<organism evidence="18 19">
    <name type="scientific">Agathobacter rectalis</name>
    <dbReference type="NCBI Taxonomy" id="39491"/>
    <lineage>
        <taxon>Bacteria</taxon>
        <taxon>Bacillati</taxon>
        <taxon>Bacillota</taxon>
        <taxon>Clostridia</taxon>
        <taxon>Lachnospirales</taxon>
        <taxon>Lachnospiraceae</taxon>
        <taxon>Agathobacter</taxon>
    </lineage>
</organism>
<dbReference type="InterPro" id="IPR036890">
    <property type="entry name" value="HATPase_C_sf"/>
</dbReference>
<evidence type="ECO:0000259" key="17">
    <source>
        <dbReference type="PROSITE" id="PS50885"/>
    </source>
</evidence>
<comment type="catalytic activity">
    <reaction evidence="1">
        <text>ATP + protein L-histidine = ADP + protein N-phospho-L-histidine.</text>
        <dbReference type="EC" id="2.7.13.3"/>
    </reaction>
</comment>
<dbReference type="InterPro" id="IPR036097">
    <property type="entry name" value="HisK_dim/P_sf"/>
</dbReference>
<dbReference type="GO" id="GO:0005524">
    <property type="term" value="F:ATP binding"/>
    <property type="evidence" value="ECO:0007669"/>
    <property type="project" value="UniProtKB-KW"/>
</dbReference>
<dbReference type="Pfam" id="PF00512">
    <property type="entry name" value="HisKA"/>
    <property type="match status" value="1"/>
</dbReference>
<keyword evidence="4" id="KW-1003">Cell membrane</keyword>
<keyword evidence="6" id="KW-0808">Transferase</keyword>
<evidence type="ECO:0000256" key="15">
    <source>
        <dbReference type="SAM" id="Phobius"/>
    </source>
</evidence>
<dbReference type="GO" id="GO:0005886">
    <property type="term" value="C:plasma membrane"/>
    <property type="evidence" value="ECO:0007669"/>
    <property type="project" value="UniProtKB-SubCell"/>
</dbReference>
<gene>
    <name evidence="18" type="ORF">DWV45_03570</name>
</gene>
<feature type="region of interest" description="Disordered" evidence="14">
    <location>
        <begin position="68"/>
        <end position="95"/>
    </location>
</feature>
<dbReference type="EC" id="2.7.13.3" evidence="3"/>
<proteinExistence type="predicted"/>
<accession>A0A413DP61</accession>
<dbReference type="CDD" id="cd00082">
    <property type="entry name" value="HisKA"/>
    <property type="match status" value="1"/>
</dbReference>
<dbReference type="SUPFAM" id="SSF55874">
    <property type="entry name" value="ATPase domain of HSP90 chaperone/DNA topoisomerase II/histidine kinase"/>
    <property type="match status" value="1"/>
</dbReference>
<evidence type="ECO:0000256" key="2">
    <source>
        <dbReference type="ARBA" id="ARBA00004651"/>
    </source>
</evidence>
<dbReference type="RefSeq" id="WP_118326395.1">
    <property type="nucleotide sequence ID" value="NZ_QSAZ01000003.1"/>
</dbReference>
<evidence type="ECO:0000259" key="16">
    <source>
        <dbReference type="PROSITE" id="PS50109"/>
    </source>
</evidence>
<protein>
    <recommendedName>
        <fullName evidence="3">histidine kinase</fullName>
        <ecNumber evidence="3">2.7.13.3</ecNumber>
    </recommendedName>
</protein>
<dbReference type="Pfam" id="PF02518">
    <property type="entry name" value="HATPase_c"/>
    <property type="match status" value="1"/>
</dbReference>
<evidence type="ECO:0000256" key="7">
    <source>
        <dbReference type="ARBA" id="ARBA00022692"/>
    </source>
</evidence>
<evidence type="ECO:0000256" key="12">
    <source>
        <dbReference type="ARBA" id="ARBA00023012"/>
    </source>
</evidence>
<evidence type="ECO:0000256" key="6">
    <source>
        <dbReference type="ARBA" id="ARBA00022679"/>
    </source>
</evidence>
<dbReference type="InterPro" id="IPR050398">
    <property type="entry name" value="HssS/ArlS-like"/>
</dbReference>
<evidence type="ECO:0000256" key="13">
    <source>
        <dbReference type="ARBA" id="ARBA00023136"/>
    </source>
</evidence>
<dbReference type="GO" id="GO:0000155">
    <property type="term" value="F:phosphorelay sensor kinase activity"/>
    <property type="evidence" value="ECO:0007669"/>
    <property type="project" value="InterPro"/>
</dbReference>
<evidence type="ECO:0000256" key="9">
    <source>
        <dbReference type="ARBA" id="ARBA00022777"/>
    </source>
</evidence>
<dbReference type="InterPro" id="IPR003660">
    <property type="entry name" value="HAMP_dom"/>
</dbReference>
<sequence length="528" mass="59713">MKFRYKVLFTNLILLSLGLGLVGYLMIHKNFELAKQTQLKNAIVQNNLVQSSVEYELLQLLNSVSDNSVSQNADNSENSNNNTDNNNADNSNAEKSSISASSIAAQLPQIGSRVSSGVRSRDSFFYIYFDGEKVYTDDKSDARISDTLFKNLTTGNKNYMIKEESQKHYIYVTSQSVIDEKNLWIVSKCDASEAYTLLDEQINYFRLIIIVILIAESAAMYFISRYMTKPLEKLNHVSEEIAQGDYATRVNVKSHDEIGLLAQKFNIMAQAVSDHVDELNDMVHRREQFVADFTHEIKTPMTSIIGYADTMRSLELPREEQMMALGYIFSEGKRLESMSQKLFELIYLRRHDIEKARVHMADLCAEVVKVVEPAYENRHLTIETEIEDTVLTVNRELLVTALVNLMDNARKASEEGQQVEVTGKFVDNMACNIRKDKTDIGEAESADDRKCMRAYEICIIDHGIGMTKEQAAKICDEFYMADKSRARKEGGAGIGMSLVAIILEHHNAVLSVESEPGCGTTMRILLPW</sequence>
<evidence type="ECO:0000256" key="1">
    <source>
        <dbReference type="ARBA" id="ARBA00000085"/>
    </source>
</evidence>
<dbReference type="PROSITE" id="PS50109">
    <property type="entry name" value="HIS_KIN"/>
    <property type="match status" value="1"/>
</dbReference>